<dbReference type="Pfam" id="PF14199">
    <property type="entry name" value="DUF4317"/>
    <property type="match status" value="1"/>
</dbReference>
<dbReference type="PaxDb" id="166486-ERS852572_02970"/>
<evidence type="ECO:0000313" key="4">
    <source>
        <dbReference type="Proteomes" id="UP000478483"/>
    </source>
</evidence>
<reference evidence="1 3" key="1">
    <citation type="submission" date="2015-09" db="EMBL/GenBank/DDBJ databases">
        <authorList>
            <consortium name="Pathogen Informatics"/>
        </authorList>
    </citation>
    <scope>NUCLEOTIDE SEQUENCE [LARGE SCALE GENOMIC DNA]</scope>
    <source>
        <strain evidence="1 3">2789STDY5834960</strain>
    </source>
</reference>
<dbReference type="Proteomes" id="UP000095350">
    <property type="component" value="Unassembled WGS sequence"/>
</dbReference>
<organism evidence="1 3">
    <name type="scientific">Roseburia intestinalis</name>
    <dbReference type="NCBI Taxonomy" id="166486"/>
    <lineage>
        <taxon>Bacteria</taxon>
        <taxon>Bacillati</taxon>
        <taxon>Bacillota</taxon>
        <taxon>Clostridia</taxon>
        <taxon>Lachnospirales</taxon>
        <taxon>Lachnospiraceae</taxon>
        <taxon>Roseburia</taxon>
    </lineage>
</organism>
<evidence type="ECO:0000313" key="2">
    <source>
        <dbReference type="EMBL" id="MTR85386.1"/>
    </source>
</evidence>
<dbReference type="EMBL" id="WNAJ01000010">
    <property type="protein sequence ID" value="MTR85386.1"/>
    <property type="molecule type" value="Genomic_DNA"/>
</dbReference>
<name>A0A173VHG2_9FIRM</name>
<reference evidence="2 4" key="2">
    <citation type="journal article" date="2019" name="Nat. Med.">
        <title>A library of human gut bacterial isolates paired with longitudinal multiomics data enables mechanistic microbiome research.</title>
        <authorList>
            <person name="Poyet M."/>
            <person name="Groussin M."/>
            <person name="Gibbons S.M."/>
            <person name="Avila-Pacheco J."/>
            <person name="Jiang X."/>
            <person name="Kearney S.M."/>
            <person name="Perrotta A.R."/>
            <person name="Berdy B."/>
            <person name="Zhao S."/>
            <person name="Lieberman T.D."/>
            <person name="Swanson P.K."/>
            <person name="Smith M."/>
            <person name="Roesemann S."/>
            <person name="Alexander J.E."/>
            <person name="Rich S.A."/>
            <person name="Livny J."/>
            <person name="Vlamakis H."/>
            <person name="Clish C."/>
            <person name="Bullock K."/>
            <person name="Deik A."/>
            <person name="Scott J."/>
            <person name="Pierce K.A."/>
            <person name="Xavier R.J."/>
            <person name="Alm E.J."/>
        </authorList>
    </citation>
    <scope>NUCLEOTIDE SEQUENCE [LARGE SCALE GENOMIC DNA]</scope>
    <source>
        <strain evidence="2 4">BIOML-A1</strain>
    </source>
</reference>
<dbReference type="EMBL" id="CYXZ01000025">
    <property type="protein sequence ID" value="CUN26200.1"/>
    <property type="molecule type" value="Genomic_DNA"/>
</dbReference>
<dbReference type="AlphaFoldDB" id="A0A173VHG2"/>
<dbReference type="RefSeq" id="WP_055195393.1">
    <property type="nucleotide sequence ID" value="NZ_CABIYH010000025.1"/>
</dbReference>
<accession>A0A173VHG2</accession>
<protein>
    <submittedName>
        <fullName evidence="2">DUF4317 family protein</fullName>
    </submittedName>
</protein>
<dbReference type="OrthoDB" id="1642058at2"/>
<gene>
    <name evidence="1" type="ORF">ERS852572_02970</name>
    <name evidence="2" type="ORF">GMD50_09985</name>
</gene>
<evidence type="ECO:0000313" key="1">
    <source>
        <dbReference type="EMBL" id="CUN26200.1"/>
    </source>
</evidence>
<dbReference type="STRING" id="166486.ERS852572_02970"/>
<dbReference type="InterPro" id="IPR025466">
    <property type="entry name" value="DUF4317"/>
</dbReference>
<dbReference type="Proteomes" id="UP000478483">
    <property type="component" value="Unassembled WGS sequence"/>
</dbReference>
<sequence length="205" mass="23629">MINRDDMLELTRRMTPARASIDRIAGAYFDEEGYVDGTFNTHFLKLSASERAKNLELAKTVLISKTNEQLREYRIPEEKRKPGSIWQLFDGIRETGLKDDAFPDLFYELLGEKYQPGCPYACFLFHGRYDVPVKGTDKAWQESSEEVYEYLICAVSPLEGEYEPGVPERGFLYPAFKDHSTAGEYINLYEKDAGHSESVWQKLLK</sequence>
<proteinExistence type="predicted"/>
<evidence type="ECO:0000313" key="3">
    <source>
        <dbReference type="Proteomes" id="UP000095350"/>
    </source>
</evidence>